<dbReference type="Gene3D" id="3.30.450.20">
    <property type="entry name" value="PAS domain"/>
    <property type="match status" value="1"/>
</dbReference>
<protein>
    <submittedName>
        <fullName evidence="6">PAS domain S-box-containing protein</fullName>
    </submittedName>
</protein>
<dbReference type="PANTHER" id="PTHR47429">
    <property type="entry name" value="PROTEIN TWIN LOV 1"/>
    <property type="match status" value="1"/>
</dbReference>
<gene>
    <name evidence="6" type="ORF">SAMN05216387_10245</name>
</gene>
<evidence type="ECO:0000256" key="1">
    <source>
        <dbReference type="ARBA" id="ARBA00022630"/>
    </source>
</evidence>
<evidence type="ECO:0000313" key="7">
    <source>
        <dbReference type="Proteomes" id="UP000198620"/>
    </source>
</evidence>
<dbReference type="Pfam" id="PF13426">
    <property type="entry name" value="PAS_9"/>
    <property type="match status" value="1"/>
</dbReference>
<dbReference type="InterPro" id="IPR035965">
    <property type="entry name" value="PAS-like_dom_sf"/>
</dbReference>
<evidence type="ECO:0000256" key="2">
    <source>
        <dbReference type="ARBA" id="ARBA00022643"/>
    </source>
</evidence>
<keyword evidence="7" id="KW-1185">Reference proteome</keyword>
<dbReference type="PROSITE" id="PS50112">
    <property type="entry name" value="PAS"/>
    <property type="match status" value="1"/>
</dbReference>
<dbReference type="SUPFAM" id="SSF55785">
    <property type="entry name" value="PYP-like sensor domain (PAS domain)"/>
    <property type="match status" value="1"/>
</dbReference>
<dbReference type="EMBL" id="FOBH01000002">
    <property type="protein sequence ID" value="SEK56958.1"/>
    <property type="molecule type" value="Genomic_DNA"/>
</dbReference>
<dbReference type="AlphaFoldDB" id="A0A1H7I3G7"/>
<dbReference type="SMART" id="SM00091">
    <property type="entry name" value="PAS"/>
    <property type="match status" value="1"/>
</dbReference>
<dbReference type="CDD" id="cd00130">
    <property type="entry name" value="PAS"/>
    <property type="match status" value="1"/>
</dbReference>
<dbReference type="NCBIfam" id="TIGR00229">
    <property type="entry name" value="sensory_box"/>
    <property type="match status" value="1"/>
</dbReference>
<evidence type="ECO:0000259" key="5">
    <source>
        <dbReference type="PROSITE" id="PS50113"/>
    </source>
</evidence>
<evidence type="ECO:0000256" key="3">
    <source>
        <dbReference type="ARBA" id="ARBA00022991"/>
    </source>
</evidence>
<keyword evidence="1" id="KW-0285">Flavoprotein</keyword>
<keyword evidence="3" id="KW-0157">Chromophore</keyword>
<dbReference type="InterPro" id="IPR001610">
    <property type="entry name" value="PAC"/>
</dbReference>
<dbReference type="Proteomes" id="UP000198620">
    <property type="component" value="Unassembled WGS sequence"/>
</dbReference>
<name>A0A1H7I3G7_9PROT</name>
<dbReference type="SMART" id="SM00086">
    <property type="entry name" value="PAC"/>
    <property type="match status" value="1"/>
</dbReference>
<proteinExistence type="predicted"/>
<dbReference type="InterPro" id="IPR000014">
    <property type="entry name" value="PAS"/>
</dbReference>
<sequence length="157" mass="18076">MTFVVEKDPGLIPNILSQILDSSINGIVLVDPDLEDMPIVYANMQFEAMTGYSQQEILGRNCRFLQGSDREQDARFAMKRAIQSQQPIEVTIRNYRKDGELFFNHLTLTPLFNGAGKLIYYLGIQYDINRNREMISKFSLQQEADTRRLLSSLLPRP</sequence>
<keyword evidence="2" id="KW-0288">FMN</keyword>
<evidence type="ECO:0000259" key="4">
    <source>
        <dbReference type="PROSITE" id="PS50112"/>
    </source>
</evidence>
<dbReference type="InterPro" id="IPR000700">
    <property type="entry name" value="PAS-assoc_C"/>
</dbReference>
<dbReference type="PANTHER" id="PTHR47429:SF2">
    <property type="entry name" value="PROTEIN TWIN LOV 1"/>
    <property type="match status" value="1"/>
</dbReference>
<feature type="domain" description="PAS" evidence="4">
    <location>
        <begin position="12"/>
        <end position="85"/>
    </location>
</feature>
<dbReference type="RefSeq" id="WP_090826968.1">
    <property type="nucleotide sequence ID" value="NZ_FOBH01000002.1"/>
</dbReference>
<accession>A0A1H7I3G7</accession>
<dbReference type="OrthoDB" id="9792270at2"/>
<reference evidence="6 7" key="1">
    <citation type="submission" date="2016-10" db="EMBL/GenBank/DDBJ databases">
        <authorList>
            <person name="de Groot N.N."/>
        </authorList>
    </citation>
    <scope>NUCLEOTIDE SEQUENCE [LARGE SCALE GENOMIC DNA]</scope>
    <source>
        <strain evidence="6 7">Nv1</strain>
    </source>
</reference>
<dbReference type="STRING" id="1233.SAMN05216387_10245"/>
<feature type="domain" description="PAC" evidence="5">
    <location>
        <begin position="86"/>
        <end position="140"/>
    </location>
</feature>
<organism evidence="6 7">
    <name type="scientific">Nitrosovibrio tenuis</name>
    <dbReference type="NCBI Taxonomy" id="1233"/>
    <lineage>
        <taxon>Bacteria</taxon>
        <taxon>Pseudomonadati</taxon>
        <taxon>Pseudomonadota</taxon>
        <taxon>Betaproteobacteria</taxon>
        <taxon>Nitrosomonadales</taxon>
        <taxon>Nitrosomonadaceae</taxon>
        <taxon>Nitrosovibrio</taxon>
    </lineage>
</organism>
<dbReference type="PROSITE" id="PS50113">
    <property type="entry name" value="PAC"/>
    <property type="match status" value="1"/>
</dbReference>
<evidence type="ECO:0000313" key="6">
    <source>
        <dbReference type="EMBL" id="SEK56958.1"/>
    </source>
</evidence>